<dbReference type="GO" id="GO:0005686">
    <property type="term" value="C:U2 snRNP"/>
    <property type="evidence" value="ECO:0007669"/>
    <property type="project" value="EnsemblFungi"/>
</dbReference>
<name>A0A1E3PKA4_9ASCO</name>
<dbReference type="PANTHER" id="PTHR20978:SF0">
    <property type="entry name" value="SPLICING FACTOR 3B SUBUNIT 5"/>
    <property type="match status" value="1"/>
</dbReference>
<dbReference type="InterPro" id="IPR009846">
    <property type="entry name" value="SF3b5/RDS3-10"/>
</dbReference>
<dbReference type="AlphaFoldDB" id="A0A1E3PKA4"/>
<evidence type="ECO:0000313" key="1">
    <source>
        <dbReference type="EMBL" id="ODQ65624.1"/>
    </source>
</evidence>
<dbReference type="Proteomes" id="UP000095009">
    <property type="component" value="Unassembled WGS sequence"/>
</dbReference>
<dbReference type="Pfam" id="PF07189">
    <property type="entry name" value="SF3b10"/>
    <property type="match status" value="1"/>
</dbReference>
<dbReference type="GO" id="GO:0000398">
    <property type="term" value="P:mRNA splicing, via spliceosome"/>
    <property type="evidence" value="ECO:0007669"/>
    <property type="project" value="TreeGrafter"/>
</dbReference>
<dbReference type="PANTHER" id="PTHR20978">
    <property type="entry name" value="SPLICING FACTOR 3B SUBUNIT 5"/>
    <property type="match status" value="1"/>
</dbReference>
<proteinExistence type="predicted"/>
<sequence length="81" mass="9111">MRLRAGQQFEQQQSRFIGVGNVNTTKQEWQSNVHRDTYASLIGHPATLEQLAISLGLSQEELKLQFINKMIQPCGPVTKDG</sequence>
<gene>
    <name evidence="1" type="ORF">NADFUDRAFT_50909</name>
</gene>
<dbReference type="GO" id="GO:0071011">
    <property type="term" value="C:precatalytic spliceosome"/>
    <property type="evidence" value="ECO:0007669"/>
    <property type="project" value="TreeGrafter"/>
</dbReference>
<protein>
    <submittedName>
        <fullName evidence="1">Splicing factor 3B subunit 5/RDS3 complex subunit 10</fullName>
    </submittedName>
</protein>
<evidence type="ECO:0000313" key="2">
    <source>
        <dbReference type="Proteomes" id="UP000095009"/>
    </source>
</evidence>
<reference evidence="1 2" key="1">
    <citation type="journal article" date="2016" name="Proc. Natl. Acad. Sci. U.S.A.">
        <title>Comparative genomics of biotechnologically important yeasts.</title>
        <authorList>
            <person name="Riley R."/>
            <person name="Haridas S."/>
            <person name="Wolfe K.H."/>
            <person name="Lopes M.R."/>
            <person name="Hittinger C.T."/>
            <person name="Goeker M."/>
            <person name="Salamov A.A."/>
            <person name="Wisecaver J.H."/>
            <person name="Long T.M."/>
            <person name="Calvey C.H."/>
            <person name="Aerts A.L."/>
            <person name="Barry K.W."/>
            <person name="Choi C."/>
            <person name="Clum A."/>
            <person name="Coughlan A.Y."/>
            <person name="Deshpande S."/>
            <person name="Douglass A.P."/>
            <person name="Hanson S.J."/>
            <person name="Klenk H.-P."/>
            <person name="LaButti K.M."/>
            <person name="Lapidus A."/>
            <person name="Lindquist E.A."/>
            <person name="Lipzen A.M."/>
            <person name="Meier-Kolthoff J.P."/>
            <person name="Ohm R.A."/>
            <person name="Otillar R.P."/>
            <person name="Pangilinan J.L."/>
            <person name="Peng Y."/>
            <person name="Rokas A."/>
            <person name="Rosa C.A."/>
            <person name="Scheuner C."/>
            <person name="Sibirny A.A."/>
            <person name="Slot J.C."/>
            <person name="Stielow J.B."/>
            <person name="Sun H."/>
            <person name="Kurtzman C.P."/>
            <person name="Blackwell M."/>
            <person name="Grigoriev I.V."/>
            <person name="Jeffries T.W."/>
        </authorList>
    </citation>
    <scope>NUCLEOTIDE SEQUENCE [LARGE SCALE GENOMIC DNA]</scope>
    <source>
        <strain evidence="1 2">DSM 6958</strain>
    </source>
</reference>
<keyword evidence="2" id="KW-1185">Reference proteome</keyword>
<dbReference type="EMBL" id="KV454409">
    <property type="protein sequence ID" value="ODQ65624.1"/>
    <property type="molecule type" value="Genomic_DNA"/>
</dbReference>
<accession>A0A1E3PKA4</accession>
<organism evidence="1 2">
    <name type="scientific">Nadsonia fulvescens var. elongata DSM 6958</name>
    <dbReference type="NCBI Taxonomy" id="857566"/>
    <lineage>
        <taxon>Eukaryota</taxon>
        <taxon>Fungi</taxon>
        <taxon>Dikarya</taxon>
        <taxon>Ascomycota</taxon>
        <taxon>Saccharomycotina</taxon>
        <taxon>Dipodascomycetes</taxon>
        <taxon>Dipodascales</taxon>
        <taxon>Dipodascales incertae sedis</taxon>
        <taxon>Nadsonia</taxon>
    </lineage>
</organism>
<dbReference type="OrthoDB" id="274726at2759"/>
<dbReference type="STRING" id="857566.A0A1E3PKA4"/>